<dbReference type="Pfam" id="PF01841">
    <property type="entry name" value="Transglut_core"/>
    <property type="match status" value="1"/>
</dbReference>
<dbReference type="InterPro" id="IPR002931">
    <property type="entry name" value="Transglutaminase-like"/>
</dbReference>
<reference evidence="2" key="1">
    <citation type="submission" date="2016-07" db="EMBL/GenBank/DDBJ databases">
        <title>Microvirga ossetica sp. nov. a new species of rhizobia isolated from root nodules of the legume species Vicia alpestris Steven originated from North Ossetia region in the Caucasus.</title>
        <authorList>
            <person name="Safronova V.I."/>
            <person name="Kuznetsova I.G."/>
            <person name="Sazanova A.L."/>
            <person name="Belimov A."/>
            <person name="Andronov E."/>
            <person name="Osledkin Y.S."/>
            <person name="Onishchuk O.P."/>
            <person name="Kurchak O.N."/>
            <person name="Shaposhnikov A.I."/>
            <person name="Willems A."/>
            <person name="Tikhonovich I.A."/>
        </authorList>
    </citation>
    <scope>NUCLEOTIDE SEQUENCE [LARGE SCALE GENOMIC DNA]</scope>
    <source>
        <strain evidence="2">V5/3M</strain>
    </source>
</reference>
<accession>A0A1B2EH22</accession>
<dbReference type="AlphaFoldDB" id="A0A1B2EH22"/>
<dbReference type="InterPro" id="IPR038765">
    <property type="entry name" value="Papain-like_cys_pep_sf"/>
</dbReference>
<dbReference type="RefSeq" id="WP_099510242.1">
    <property type="nucleotide sequence ID" value="NZ_CP016616.1"/>
</dbReference>
<dbReference type="KEGG" id="moc:BB934_14285"/>
<name>A0A1B2EH22_9HYPH</name>
<evidence type="ECO:0000313" key="2">
    <source>
        <dbReference type="EMBL" id="ANY79239.1"/>
    </source>
</evidence>
<dbReference type="Gene3D" id="3.10.620.30">
    <property type="match status" value="1"/>
</dbReference>
<dbReference type="Pfam" id="PF08379">
    <property type="entry name" value="Bact_transglu_N"/>
    <property type="match status" value="1"/>
</dbReference>
<proteinExistence type="predicted"/>
<organism evidence="2">
    <name type="scientific">Microvirga ossetica</name>
    <dbReference type="NCBI Taxonomy" id="1882682"/>
    <lineage>
        <taxon>Bacteria</taxon>
        <taxon>Pseudomonadati</taxon>
        <taxon>Pseudomonadota</taxon>
        <taxon>Alphaproteobacteria</taxon>
        <taxon>Hyphomicrobiales</taxon>
        <taxon>Methylobacteriaceae</taxon>
        <taxon>Microvirga</taxon>
    </lineage>
</organism>
<sequence length="272" mass="30125">MRIRITHETVYHYSEPAKSAIQLLRLTPRGHDGQTVLSWNIDMDGDARLMRREDWYGNIIHSLSVSGPVSQITLQVAGEIETTDTAGLVRGGVERFPDIFYLRETPLTRPDAAIREFAEATAGRFTNSLDQVHALLNAIPERLRFDTQATSSTTVGADAFAAGHGVCQDFTHIFLGAARFLKIPARYVSGYLHKPGEVEQEAGHAWVEAYIPDLGWVSFDPTNAVSATEHYVRLAIGLDYLDAAPVRGSYYGITREALDVRLRIEGARQAQA</sequence>
<dbReference type="InterPro" id="IPR013589">
    <property type="entry name" value="Bac_transglu_N"/>
</dbReference>
<dbReference type="EMBL" id="CP016616">
    <property type="protein sequence ID" value="ANY79239.1"/>
    <property type="molecule type" value="Genomic_DNA"/>
</dbReference>
<feature type="domain" description="Transglutaminase-like" evidence="1">
    <location>
        <begin position="159"/>
        <end position="223"/>
    </location>
</feature>
<dbReference type="PANTHER" id="PTHR33490">
    <property type="entry name" value="BLR5614 PROTEIN-RELATED"/>
    <property type="match status" value="1"/>
</dbReference>
<protein>
    <submittedName>
        <fullName evidence="2">Transglutaminase</fullName>
    </submittedName>
</protein>
<dbReference type="SUPFAM" id="SSF54001">
    <property type="entry name" value="Cysteine proteinases"/>
    <property type="match status" value="1"/>
</dbReference>
<gene>
    <name evidence="2" type="ORF">BB934_14285</name>
</gene>
<dbReference type="SMART" id="SM00460">
    <property type="entry name" value="TGc"/>
    <property type="match status" value="1"/>
</dbReference>
<evidence type="ECO:0000259" key="1">
    <source>
        <dbReference type="SMART" id="SM00460"/>
    </source>
</evidence>
<dbReference type="PANTHER" id="PTHR33490:SF6">
    <property type="entry name" value="SLL1049 PROTEIN"/>
    <property type="match status" value="1"/>
</dbReference>
<dbReference type="OrthoDB" id="9804023at2"/>